<evidence type="ECO:0000256" key="1">
    <source>
        <dbReference type="SAM" id="MobiDB-lite"/>
    </source>
</evidence>
<reference evidence="4 5" key="1">
    <citation type="submission" date="2024-02" db="EMBL/GenBank/DDBJ databases">
        <authorList>
            <person name="Chen Y."/>
            <person name="Shah S."/>
            <person name="Dougan E. K."/>
            <person name="Thang M."/>
            <person name="Chan C."/>
        </authorList>
    </citation>
    <scope>NUCLEOTIDE SEQUENCE [LARGE SCALE GENOMIC DNA]</scope>
</reference>
<name>A0ABP0KZR5_9DINO</name>
<sequence>MPVLPVLLQFVLGFYVAAKDPGHEETRQGSCFNPLFQPHWAGKSDIRHLASKPTVETSLRLCPFWNSKPTCCTLAFEQEQQRAFQLWKEHWKEKEQRLEAFYSQMDDFRLSPSYQQASLFNRELFDTAKLRVGRIMQTYGLCFDTLLEYAAGMLCFPCQPHWHHQVLMSQFASGPNRVVSLKISEYSNDALWDSCKPLAEAAKELDHRIQDSLLAKMIEDAYVDFHMFYDRIRISQYMEQIGRVIMRGPNELTIRHSHHVSPQLPGLKSDRSRSRILKAAEATNKSNTSSHRNDEISGPINPILDGQRSGFEYRVFPRPDVDAFGKRCFVGTWLVSFFMLEI</sequence>
<gene>
    <name evidence="3" type="ORF">SCF082_LOCUS20008</name>
    <name evidence="4" type="ORF">SCF082_LOCUS20017</name>
</gene>
<organism evidence="4 5">
    <name type="scientific">Durusdinium trenchii</name>
    <dbReference type="NCBI Taxonomy" id="1381693"/>
    <lineage>
        <taxon>Eukaryota</taxon>
        <taxon>Sar</taxon>
        <taxon>Alveolata</taxon>
        <taxon>Dinophyceae</taxon>
        <taxon>Suessiales</taxon>
        <taxon>Symbiodiniaceae</taxon>
        <taxon>Durusdinium</taxon>
    </lineage>
</organism>
<evidence type="ECO:0000313" key="4">
    <source>
        <dbReference type="EMBL" id="CAK9032295.1"/>
    </source>
</evidence>
<evidence type="ECO:0000313" key="3">
    <source>
        <dbReference type="EMBL" id="CAK9032280.1"/>
    </source>
</evidence>
<proteinExistence type="predicted"/>
<comment type="caution">
    <text evidence="4">The sequence shown here is derived from an EMBL/GenBank/DDBJ whole genome shotgun (WGS) entry which is preliminary data.</text>
</comment>
<keyword evidence="5" id="KW-1185">Reference proteome</keyword>
<feature type="chain" id="PRO_5045029252" evidence="2">
    <location>
        <begin position="19"/>
        <end position="342"/>
    </location>
</feature>
<protein>
    <submittedName>
        <fullName evidence="4">Uncharacterized protein</fullName>
    </submittedName>
</protein>
<feature type="signal peptide" evidence="2">
    <location>
        <begin position="1"/>
        <end position="18"/>
    </location>
</feature>
<dbReference type="EMBL" id="CAXAMM010013847">
    <property type="protein sequence ID" value="CAK9032295.1"/>
    <property type="molecule type" value="Genomic_DNA"/>
</dbReference>
<dbReference type="Proteomes" id="UP001642464">
    <property type="component" value="Unassembled WGS sequence"/>
</dbReference>
<dbReference type="EMBL" id="CAXAMM010013836">
    <property type="protein sequence ID" value="CAK9032280.1"/>
    <property type="molecule type" value="Genomic_DNA"/>
</dbReference>
<keyword evidence="2" id="KW-0732">Signal</keyword>
<evidence type="ECO:0000256" key="2">
    <source>
        <dbReference type="SAM" id="SignalP"/>
    </source>
</evidence>
<evidence type="ECO:0000313" key="5">
    <source>
        <dbReference type="Proteomes" id="UP001642464"/>
    </source>
</evidence>
<feature type="region of interest" description="Disordered" evidence="1">
    <location>
        <begin position="281"/>
        <end position="302"/>
    </location>
</feature>
<accession>A0ABP0KZR5</accession>